<dbReference type="Proteomes" id="UP000808761">
    <property type="component" value="Unassembled WGS sequence"/>
</dbReference>
<accession>A0A9D6YW23</accession>
<reference evidence="2" key="1">
    <citation type="submission" date="2020-07" db="EMBL/GenBank/DDBJ databases">
        <title>Huge and variable diversity of episymbiotic CPR bacteria and DPANN archaea in groundwater ecosystems.</title>
        <authorList>
            <person name="He C.Y."/>
            <person name="Keren R."/>
            <person name="Whittaker M."/>
            <person name="Farag I.F."/>
            <person name="Doudna J."/>
            <person name="Cate J.H.D."/>
            <person name="Banfield J.F."/>
        </authorList>
    </citation>
    <scope>NUCLEOTIDE SEQUENCE</scope>
    <source>
        <strain evidence="2">NC_groundwater_1860_Pr3_B-0.1um_51_7</strain>
    </source>
</reference>
<gene>
    <name evidence="2" type="ORF">HZB08_02960</name>
</gene>
<dbReference type="EMBL" id="JACRKR010000144">
    <property type="protein sequence ID" value="MBI5078961.1"/>
    <property type="molecule type" value="Genomic_DNA"/>
</dbReference>
<feature type="non-terminal residue" evidence="2">
    <location>
        <position position="1"/>
    </location>
</feature>
<name>A0A9D6YW23_UNCSA</name>
<dbReference type="AlphaFoldDB" id="A0A9D6YW23"/>
<dbReference type="PANTHER" id="PTHR41695">
    <property type="entry name" value="1,4-ALPHA-GLUCAN BRANCHING ENZYME RV3031-RELATED"/>
    <property type="match status" value="1"/>
</dbReference>
<dbReference type="GO" id="GO:0003844">
    <property type="term" value="F:1,4-alpha-glucan branching enzyme activity"/>
    <property type="evidence" value="ECO:0007669"/>
    <property type="project" value="InterPro"/>
</dbReference>
<dbReference type="SUPFAM" id="SSF88688">
    <property type="entry name" value="Families 57/38 glycoside transferase middle domain"/>
    <property type="match status" value="1"/>
</dbReference>
<comment type="caution">
    <text evidence="2">The sequence shown here is derived from an EMBL/GenBank/DDBJ whole genome shotgun (WGS) entry which is preliminary data.</text>
</comment>
<dbReference type="InterPro" id="IPR028995">
    <property type="entry name" value="Glyco_hydro_57/38_cen_sf"/>
</dbReference>
<evidence type="ECO:0000259" key="1">
    <source>
        <dbReference type="Pfam" id="PF09210"/>
    </source>
</evidence>
<dbReference type="SUPFAM" id="SSF88713">
    <property type="entry name" value="Glycoside hydrolase/deacetylase"/>
    <property type="match status" value="1"/>
</dbReference>
<protein>
    <submittedName>
        <fullName evidence="2">DUF1957 domain-containing protein</fullName>
    </submittedName>
</protein>
<dbReference type="GO" id="GO:0030979">
    <property type="term" value="P:alpha-glucan biosynthetic process"/>
    <property type="evidence" value="ECO:0007669"/>
    <property type="project" value="InterPro"/>
</dbReference>
<dbReference type="InterPro" id="IPR011330">
    <property type="entry name" value="Glyco_hydro/deAcase_b/a-brl"/>
</dbReference>
<dbReference type="InterPro" id="IPR027291">
    <property type="entry name" value="Glyco_hydro_38_N_sf"/>
</dbReference>
<dbReference type="PANTHER" id="PTHR41695:SF1">
    <property type="entry name" value="1,4-ALPHA-GLUCAN BRANCHING ENZYME TK1436"/>
    <property type="match status" value="1"/>
</dbReference>
<proteinExistence type="predicted"/>
<dbReference type="Gene3D" id="3.20.110.10">
    <property type="entry name" value="Glycoside hydrolase 38, N terminal domain"/>
    <property type="match status" value="1"/>
</dbReference>
<evidence type="ECO:0000313" key="3">
    <source>
        <dbReference type="Proteomes" id="UP000808761"/>
    </source>
</evidence>
<organism evidence="2 3">
    <name type="scientific">Candidatus Saganbacteria bacterium</name>
    <dbReference type="NCBI Taxonomy" id="2575572"/>
    <lineage>
        <taxon>Bacteria</taxon>
        <taxon>Bacillati</taxon>
        <taxon>Saganbacteria</taxon>
    </lineage>
</organism>
<dbReference type="InterPro" id="IPR040042">
    <property type="entry name" value="Branching_enz_MT3115-like"/>
</dbReference>
<sequence length="187" mass="22133">IGKSPILVSPYDAELFGHWWYEGPEWLNFLMRKIHCDQKTIKLITFSEYLDWFPRNQVVTPSLSSWGWKGYNEVWLEGSNDWLYRHLHKAADRMVELAKTFPNADGLTRRALNQAARELLLVQSSDWAFIFKTGTCSPYAYKRTNDHIERFTKLYNSIKAGTVDHPWLADMEYKDNIFPDLDYRVYL</sequence>
<evidence type="ECO:0000313" key="2">
    <source>
        <dbReference type="EMBL" id="MBI5078961.1"/>
    </source>
</evidence>
<feature type="domain" description="1,4-alpha-glucan branching enzyme C-terminal" evidence="1">
    <location>
        <begin position="86"/>
        <end position="186"/>
    </location>
</feature>
<dbReference type="Gene3D" id="1.20.1430.10">
    <property type="entry name" value="Families 57/38 glycoside transferase, middle domain"/>
    <property type="match status" value="1"/>
</dbReference>
<dbReference type="InterPro" id="IPR037090">
    <property type="entry name" value="57_glycoside_trans_central"/>
</dbReference>
<dbReference type="GO" id="GO:0005576">
    <property type="term" value="C:extracellular region"/>
    <property type="evidence" value="ECO:0007669"/>
    <property type="project" value="TreeGrafter"/>
</dbReference>
<dbReference type="InterPro" id="IPR015293">
    <property type="entry name" value="BE_C"/>
</dbReference>
<dbReference type="Pfam" id="PF09210">
    <property type="entry name" value="BE_C"/>
    <property type="match status" value="1"/>
</dbReference>